<dbReference type="EMBL" id="DAKRPA010000024">
    <property type="protein sequence ID" value="DBA02981.1"/>
    <property type="molecule type" value="Genomic_DNA"/>
</dbReference>
<dbReference type="InterPro" id="IPR009091">
    <property type="entry name" value="RCC1/BLIP-II"/>
</dbReference>
<keyword evidence="1" id="KW-0677">Repeat</keyword>
<keyword evidence="5" id="KW-1133">Transmembrane helix</keyword>
<dbReference type="GO" id="GO:0005509">
    <property type="term" value="F:calcium ion binding"/>
    <property type="evidence" value="ECO:0007669"/>
    <property type="project" value="InterPro"/>
</dbReference>
<proteinExistence type="predicted"/>
<evidence type="ECO:0000256" key="4">
    <source>
        <dbReference type="SAM" id="MobiDB-lite"/>
    </source>
</evidence>
<feature type="compositionally biased region" description="Basic and acidic residues" evidence="4">
    <location>
        <begin position="238"/>
        <end position="248"/>
    </location>
</feature>
<dbReference type="SUPFAM" id="SSF47473">
    <property type="entry name" value="EF-hand"/>
    <property type="match status" value="1"/>
</dbReference>
<organism evidence="7 8">
    <name type="scientific">Lagenidium giganteum</name>
    <dbReference type="NCBI Taxonomy" id="4803"/>
    <lineage>
        <taxon>Eukaryota</taxon>
        <taxon>Sar</taxon>
        <taxon>Stramenopiles</taxon>
        <taxon>Oomycota</taxon>
        <taxon>Peronosporomycetes</taxon>
        <taxon>Pythiales</taxon>
        <taxon>Pythiaceae</taxon>
    </lineage>
</organism>
<dbReference type="InterPro" id="IPR011992">
    <property type="entry name" value="EF-hand-dom_pair"/>
</dbReference>
<feature type="region of interest" description="Disordered" evidence="4">
    <location>
        <begin position="1"/>
        <end position="34"/>
    </location>
</feature>
<feature type="repeat" description="RCC1" evidence="3">
    <location>
        <begin position="94"/>
        <end position="146"/>
    </location>
</feature>
<gene>
    <name evidence="7" type="ORF">N0F65_003169</name>
</gene>
<dbReference type="NCBIfam" id="NF047767">
    <property type="entry name" value="LBF_2804_fam"/>
    <property type="match status" value="1"/>
</dbReference>
<accession>A0AAV2Z6K5</accession>
<dbReference type="PROSITE" id="PS00018">
    <property type="entry name" value="EF_HAND_1"/>
    <property type="match status" value="3"/>
</dbReference>
<dbReference type="SUPFAM" id="SSF50985">
    <property type="entry name" value="RCC1/BLIP-II"/>
    <property type="match status" value="2"/>
</dbReference>
<evidence type="ECO:0000313" key="8">
    <source>
        <dbReference type="Proteomes" id="UP001146120"/>
    </source>
</evidence>
<keyword evidence="5" id="KW-0472">Membrane</keyword>
<feature type="transmembrane region" description="Helical" evidence="5">
    <location>
        <begin position="937"/>
        <end position="959"/>
    </location>
</feature>
<evidence type="ECO:0000256" key="2">
    <source>
        <dbReference type="ARBA" id="ARBA00022837"/>
    </source>
</evidence>
<dbReference type="InterPro" id="IPR051210">
    <property type="entry name" value="Ub_ligase/GEF_domain"/>
</dbReference>
<keyword evidence="8" id="KW-1185">Reference proteome</keyword>
<evidence type="ECO:0000256" key="1">
    <source>
        <dbReference type="ARBA" id="ARBA00022737"/>
    </source>
</evidence>
<feature type="domain" description="EF-hand" evidence="6">
    <location>
        <begin position="636"/>
        <end position="671"/>
    </location>
</feature>
<feature type="compositionally biased region" description="Low complexity" evidence="4">
    <location>
        <begin position="249"/>
        <end position="265"/>
    </location>
</feature>
<dbReference type="Proteomes" id="UP001146120">
    <property type="component" value="Unassembled WGS sequence"/>
</dbReference>
<name>A0AAV2Z6K5_9STRA</name>
<evidence type="ECO:0000256" key="5">
    <source>
        <dbReference type="SAM" id="Phobius"/>
    </source>
</evidence>
<feature type="region of interest" description="Disordered" evidence="4">
    <location>
        <begin position="830"/>
        <end position="868"/>
    </location>
</feature>
<reference evidence="7" key="1">
    <citation type="submission" date="2022-11" db="EMBL/GenBank/DDBJ databases">
        <authorList>
            <person name="Morgan W.R."/>
            <person name="Tartar A."/>
        </authorList>
    </citation>
    <scope>NUCLEOTIDE SEQUENCE</scope>
    <source>
        <strain evidence="7">ARSEF 373</strain>
    </source>
</reference>
<dbReference type="Pfam" id="PF00415">
    <property type="entry name" value="RCC1"/>
    <property type="match status" value="2"/>
</dbReference>
<evidence type="ECO:0000256" key="3">
    <source>
        <dbReference type="PROSITE-ProRule" id="PRU00235"/>
    </source>
</evidence>
<dbReference type="PANTHER" id="PTHR22870:SF466">
    <property type="entry name" value="ANKYRIN REPEAT-CONTAINING PROTEIN"/>
    <property type="match status" value="1"/>
</dbReference>
<feature type="repeat" description="RCC1" evidence="3">
    <location>
        <begin position="434"/>
        <end position="510"/>
    </location>
</feature>
<dbReference type="Gene3D" id="1.10.238.10">
    <property type="entry name" value="EF-hand"/>
    <property type="match status" value="2"/>
</dbReference>
<dbReference type="Gene3D" id="2.130.10.30">
    <property type="entry name" value="Regulator of chromosome condensation 1/beta-lactamase-inhibitor protein II"/>
    <property type="match status" value="2"/>
</dbReference>
<feature type="region of interest" description="Disordered" evidence="4">
    <location>
        <begin position="219"/>
        <end position="278"/>
    </location>
</feature>
<sequence>MKATPTAMSTAVRDVREPSSPVLAAKETAKKKKIVRPPKFHETAAFAAKESFAGLGPAPVSPPSTCGGHAGHVGQSYRLASTITRATRDAVLHVQAFSWGYGSSDGALARNNAQRVGNMKVVSRFRHTWLLQVAAGNRLSVFLTEDHDVFVAGRLAGKQDGTAMWTPKRCQFPPQPSQAVKIVDIAAGHLACYALDDDGRVYSWGTHMFGQLGHEDATKDSVEELSQQRLSSEDDGDPDIKSDDEHDSNNNNSNHSTSDTTTNNGDHSDEGEDEGRNKLVGRQWVVELQPRLIESLSKHRIVKLQAGNHFVLAISSNGMLFSWGRGCFGQLGLGSTINYANPQLCIALLDYVTLEIAAGDAHAVAVAVPRSSTVLRDYSLVFSWGRNASGCLGCGGSDNELLPREVTYFRGLHAVQAAAGSNHSLVLCQVATRTFVYAFGGNEYGQLGVASTRDHMDMPEWIEELDNVYGRTCQPDHRTAYVPWQVDKCQHQFVTHLATGVHHTLGLVRKGEAMDRWRKFPIHGATSYLIAGEGVEQGSFIYCRSSKSRTAASFSVFLDKMAQRMGSKVAPGPKSGHLPIGPTSSLLSRLPTRRVIANRMASIRLFPTIEPSMQERAGSIDDGLQQRTMSQMLGEEFVRHVRALFHACDLNEDGFLDRQELCMLLELVGLPAEQAGQLMASASMTSAVITGEARGGEEAVHKRPAGTDMDMFLQQYGAYMLGVSSISKLPPHEFLHRCKRLKIGFLKCDGDENHVISRTELEIALQKLDLVLPDQEFALLFAALDRNKDNHIEWSDFVYAAWKDTLSQVSPTLQEYFSLDSFDELPSFLRPTTDASKLNGSERRGPQGKPRPSFTLFQNRPDKSQREKSRIEKFGVDVLTRISMQRVSKAKVQAEAATRHGQGPNRISFTGVAPPLKRQRSRASGFPREVRSRMHKIELIAICVASLTGIVCGLLSVWLEQQIPLPYRDQDIYNGSVEYFAYIIVINVAVSLLEVHGMYVTAVVCAFRLTICTNLVLYPQDAEREFLTRSIARAALQVGHRQDKLFGIDPMKGSPRLVLFLSFLMYKSKRYMLKFLVKLLIKRVLWRAAAKSILNLLVLPINGIMNAWTIRGVMLNCRVSIIGPPCVVQLMEIFFVEDGCFNPQQRLDYLLTVGCCLVCKRCVHPNIEIMVDMMRKRWMTVESWPVDETNGCRCLEATHDPCPQHPLDDVKILIGKLNELRRVICASDQPDDGLLDHRRNMFFLMVVALVIDGSLNWEERRLYIGACNAAGIKNCWPLVLRLKTRFVKGKGIKANEVFAVIKELPVTEAVGNRRGSVDLQHDIGLMATPLRESISYIGNAIARALSC</sequence>
<dbReference type="InterPro" id="IPR002048">
    <property type="entry name" value="EF_hand_dom"/>
</dbReference>
<feature type="transmembrane region" description="Helical" evidence="5">
    <location>
        <begin position="979"/>
        <end position="1007"/>
    </location>
</feature>
<feature type="repeat" description="RCC1" evidence="3">
    <location>
        <begin position="199"/>
        <end position="317"/>
    </location>
</feature>
<evidence type="ECO:0000259" key="6">
    <source>
        <dbReference type="PROSITE" id="PS50222"/>
    </source>
</evidence>
<protein>
    <recommendedName>
        <fullName evidence="6">EF-hand domain-containing protein</fullName>
    </recommendedName>
</protein>
<feature type="repeat" description="RCC1" evidence="3">
    <location>
        <begin position="318"/>
        <end position="369"/>
    </location>
</feature>
<dbReference type="InterPro" id="IPR000408">
    <property type="entry name" value="Reg_chr_condens"/>
</dbReference>
<dbReference type="Pfam" id="PF13833">
    <property type="entry name" value="EF-hand_8"/>
    <property type="match status" value="1"/>
</dbReference>
<evidence type="ECO:0000313" key="7">
    <source>
        <dbReference type="EMBL" id="DBA02981.1"/>
    </source>
</evidence>
<dbReference type="PROSITE" id="PS50222">
    <property type="entry name" value="EF_HAND_2"/>
    <property type="match status" value="1"/>
</dbReference>
<dbReference type="PROSITE" id="PS50012">
    <property type="entry name" value="RCC1_3"/>
    <property type="match status" value="5"/>
</dbReference>
<keyword evidence="2" id="KW-0106">Calcium</keyword>
<dbReference type="InterPro" id="IPR018247">
    <property type="entry name" value="EF_Hand_1_Ca_BS"/>
</dbReference>
<keyword evidence="5" id="KW-0812">Transmembrane</keyword>
<reference evidence="7" key="2">
    <citation type="journal article" date="2023" name="Microbiol Resour">
        <title>Decontamination and Annotation of the Draft Genome Sequence of the Oomycete Lagenidium giganteum ARSEF 373.</title>
        <authorList>
            <person name="Morgan W.R."/>
            <person name="Tartar A."/>
        </authorList>
    </citation>
    <scope>NUCLEOTIDE SEQUENCE</scope>
    <source>
        <strain evidence="7">ARSEF 373</strain>
    </source>
</reference>
<dbReference type="PANTHER" id="PTHR22870">
    <property type="entry name" value="REGULATOR OF CHROMOSOME CONDENSATION"/>
    <property type="match status" value="1"/>
</dbReference>
<feature type="repeat" description="RCC1" evidence="3">
    <location>
        <begin position="379"/>
        <end position="430"/>
    </location>
</feature>
<comment type="caution">
    <text evidence="7">The sequence shown here is derived from an EMBL/GenBank/DDBJ whole genome shotgun (WGS) entry which is preliminary data.</text>
</comment>